<proteinExistence type="predicted"/>
<protein>
    <submittedName>
        <fullName evidence="2">DUF2141 domain-containing protein</fullName>
    </submittedName>
</protein>
<feature type="signal peptide" evidence="1">
    <location>
        <begin position="1"/>
        <end position="32"/>
    </location>
</feature>
<evidence type="ECO:0000256" key="1">
    <source>
        <dbReference type="SAM" id="SignalP"/>
    </source>
</evidence>
<feature type="chain" id="PRO_5046587056" evidence="1">
    <location>
        <begin position="33"/>
        <end position="166"/>
    </location>
</feature>
<dbReference type="Proteomes" id="UP001222770">
    <property type="component" value="Unassembled WGS sequence"/>
</dbReference>
<accession>A0ABT6CGE6</accession>
<comment type="caution">
    <text evidence="2">The sequence shown here is derived from an EMBL/GenBank/DDBJ whole genome shotgun (WGS) entry which is preliminary data.</text>
</comment>
<dbReference type="RefSeq" id="WP_277276410.1">
    <property type="nucleotide sequence ID" value="NZ_JAROCY010000005.1"/>
</dbReference>
<keyword evidence="3" id="KW-1185">Reference proteome</keyword>
<evidence type="ECO:0000313" key="3">
    <source>
        <dbReference type="Proteomes" id="UP001222770"/>
    </source>
</evidence>
<dbReference type="Pfam" id="PF09912">
    <property type="entry name" value="DUF2141"/>
    <property type="match status" value="1"/>
</dbReference>
<keyword evidence="1" id="KW-0732">Signal</keyword>
<gene>
    <name evidence="2" type="ORF">POM99_07275</name>
</gene>
<organism evidence="2 3">
    <name type="scientific">Novosphingobium cyanobacteriorum</name>
    <dbReference type="NCBI Taxonomy" id="3024215"/>
    <lineage>
        <taxon>Bacteria</taxon>
        <taxon>Pseudomonadati</taxon>
        <taxon>Pseudomonadota</taxon>
        <taxon>Alphaproteobacteria</taxon>
        <taxon>Sphingomonadales</taxon>
        <taxon>Sphingomonadaceae</taxon>
        <taxon>Novosphingobium</taxon>
    </lineage>
</organism>
<evidence type="ECO:0000313" key="2">
    <source>
        <dbReference type="EMBL" id="MDF8332996.1"/>
    </source>
</evidence>
<reference evidence="2 3" key="1">
    <citation type="submission" date="2023-03" db="EMBL/GenBank/DDBJ databases">
        <title>Novosphingobium cyanobacteriorum sp. nov., isolated from a eutrophic reservoir during the Microcystis bloom period.</title>
        <authorList>
            <person name="Kang M."/>
            <person name="Le V."/>
            <person name="Ko S.-R."/>
            <person name="Lee S.-A."/>
            <person name="Ahn C.-Y."/>
        </authorList>
    </citation>
    <scope>NUCLEOTIDE SEQUENCE [LARGE SCALE GENOMIC DNA]</scope>
    <source>
        <strain evidence="2 3">HBC54</strain>
    </source>
</reference>
<dbReference type="InterPro" id="IPR018673">
    <property type="entry name" value="DUF2141"/>
</dbReference>
<sequence length="166" mass="17538">MILPRRLRAAGAAVASTLSVALALFAAAPAQAAAPNCAGPHSDTWINIEVTGVRNSNGLIAATLYADDSRRFLVKKGSLYVGRVPAVQGETRFCLFVPKPGVYAIAIYHDEDSSQKINRGGMLGIPTEGFGFSNNPPTIASLPAFRSVRINIPKANLGTTISLKYP</sequence>
<name>A0ABT6CGE6_9SPHN</name>
<dbReference type="EMBL" id="JAROCY010000005">
    <property type="protein sequence ID" value="MDF8332996.1"/>
    <property type="molecule type" value="Genomic_DNA"/>
</dbReference>